<dbReference type="RefSeq" id="WP_174812595.1">
    <property type="nucleotide sequence ID" value="NZ_CP054612.1"/>
</dbReference>
<name>A0A2V2YSK2_9BACL</name>
<dbReference type="SMART" id="SM00636">
    <property type="entry name" value="Glyco_18"/>
    <property type="match status" value="1"/>
</dbReference>
<dbReference type="InterPro" id="IPR001223">
    <property type="entry name" value="Glyco_hydro18_cat"/>
</dbReference>
<feature type="domain" description="SLH" evidence="2">
    <location>
        <begin position="28"/>
        <end position="88"/>
    </location>
</feature>
<dbReference type="GO" id="GO:0008061">
    <property type="term" value="F:chitin binding"/>
    <property type="evidence" value="ECO:0007669"/>
    <property type="project" value="InterPro"/>
</dbReference>
<feature type="domain" description="SLH" evidence="2">
    <location>
        <begin position="89"/>
        <end position="151"/>
    </location>
</feature>
<dbReference type="AlphaFoldDB" id="A0A2V2YSK2"/>
<dbReference type="SUPFAM" id="SSF51445">
    <property type="entry name" value="(Trans)glycosidases"/>
    <property type="match status" value="1"/>
</dbReference>
<sequence length="536" mass="58758">MKRVIGKIAAAFVGLCLIGQSVYGTSTQSTLPFTDISSSYAKEAIIDLYSKNIMNGTTISTFSPDKPITRAEFTKSLDTLLGLDSVASDVSPFTDVPKTAWYYGWIQAAVQLGIANGTSASTFSPTKSVTRQEAAQLLVRALQQTTSSSAGVNDFKDAGSIASWAQPAVATAKKLGLMNGDSDGKFRPTDSITREEAAAMLDRVLQNDEWSAQLKKETADSIRLGWQYGQTTAEFEQTVLQSNVNTLSPRWYFIESSGTITDNTDKSLVTWANKNNKKIWAMVGNHSDQQMTHEMLSDSTTRTKVVNSLASAVKSYGLAGLNIDFENVAPEDRSNFTTFITELKTKLSAIKAVLSVSVSPDLGTDWTDAFDYAALGKQADYIVMMGYDEYWSESTTAGPNASITFVSNAVEKLRKSVADNKIILAMPLYLMDWTLKSNGSVSSSSYMTIKEQNKKITSSSLRPVWNESLGLYTVQYTANGAKHRLWIEDGRSLTAKYRLIANANLAGWAVWYVGAESTDIWTSLRNAEKYYGYAFS</sequence>
<dbReference type="Proteomes" id="UP000246635">
    <property type="component" value="Unassembled WGS sequence"/>
</dbReference>
<dbReference type="PANTHER" id="PTHR46066:SF2">
    <property type="entry name" value="CHITINASE DOMAIN-CONTAINING PROTEIN 1"/>
    <property type="match status" value="1"/>
</dbReference>
<dbReference type="InterPro" id="IPR029070">
    <property type="entry name" value="Chitinase_insertion_sf"/>
</dbReference>
<keyword evidence="1" id="KW-0732">Signal</keyword>
<keyword evidence="5" id="KW-1185">Reference proteome</keyword>
<gene>
    <name evidence="4" type="ORF">DFQ01_113107</name>
</gene>
<dbReference type="InterPro" id="IPR017853">
    <property type="entry name" value="GH"/>
</dbReference>
<reference evidence="4 5" key="1">
    <citation type="submission" date="2018-05" db="EMBL/GenBank/DDBJ databases">
        <title>Genomic Encyclopedia of Type Strains, Phase III (KMG-III): the genomes of soil and plant-associated and newly described type strains.</title>
        <authorList>
            <person name="Whitman W."/>
        </authorList>
    </citation>
    <scope>NUCLEOTIDE SEQUENCE [LARGE SCALE GENOMIC DNA]</scope>
    <source>
        <strain evidence="4 5">CECT 5696</strain>
    </source>
</reference>
<feature type="domain" description="SLH" evidence="2">
    <location>
        <begin position="152"/>
        <end position="215"/>
    </location>
</feature>
<dbReference type="GO" id="GO:0005975">
    <property type="term" value="P:carbohydrate metabolic process"/>
    <property type="evidence" value="ECO:0007669"/>
    <property type="project" value="InterPro"/>
</dbReference>
<accession>A0A2V2YSK2</accession>
<evidence type="ECO:0000313" key="4">
    <source>
        <dbReference type="EMBL" id="PWV99733.1"/>
    </source>
</evidence>
<dbReference type="PROSITE" id="PS51272">
    <property type="entry name" value="SLH"/>
    <property type="match status" value="3"/>
</dbReference>
<feature type="chain" id="PRO_5038684326" evidence="1">
    <location>
        <begin position="25"/>
        <end position="536"/>
    </location>
</feature>
<evidence type="ECO:0000313" key="5">
    <source>
        <dbReference type="Proteomes" id="UP000246635"/>
    </source>
</evidence>
<dbReference type="InterPro" id="IPR011583">
    <property type="entry name" value="Chitinase_II/V-like_cat"/>
</dbReference>
<protein>
    <submittedName>
        <fullName evidence="4">Spore germination protein YaaH</fullName>
    </submittedName>
</protein>
<dbReference type="Pfam" id="PF00395">
    <property type="entry name" value="SLH"/>
    <property type="match status" value="3"/>
</dbReference>
<dbReference type="Gene3D" id="3.20.20.80">
    <property type="entry name" value="Glycosidases"/>
    <property type="match status" value="1"/>
</dbReference>
<feature type="signal peptide" evidence="1">
    <location>
        <begin position="1"/>
        <end position="24"/>
    </location>
</feature>
<dbReference type="PROSITE" id="PS51910">
    <property type="entry name" value="GH18_2"/>
    <property type="match status" value="1"/>
</dbReference>
<comment type="caution">
    <text evidence="4">The sequence shown here is derived from an EMBL/GenBank/DDBJ whole genome shotgun (WGS) entry which is preliminary data.</text>
</comment>
<evidence type="ECO:0000256" key="1">
    <source>
        <dbReference type="SAM" id="SignalP"/>
    </source>
</evidence>
<organism evidence="4 5">
    <name type="scientific">Paenibacillus cellulosilyticus</name>
    <dbReference type="NCBI Taxonomy" id="375489"/>
    <lineage>
        <taxon>Bacteria</taxon>
        <taxon>Bacillati</taxon>
        <taxon>Bacillota</taxon>
        <taxon>Bacilli</taxon>
        <taxon>Bacillales</taxon>
        <taxon>Paenibacillaceae</taxon>
        <taxon>Paenibacillus</taxon>
    </lineage>
</organism>
<proteinExistence type="predicted"/>
<evidence type="ECO:0000259" key="3">
    <source>
        <dbReference type="PROSITE" id="PS51910"/>
    </source>
</evidence>
<dbReference type="InterPro" id="IPR001119">
    <property type="entry name" value="SLH_dom"/>
</dbReference>
<dbReference type="Pfam" id="PF00704">
    <property type="entry name" value="Glyco_hydro_18"/>
    <property type="match status" value="1"/>
</dbReference>
<dbReference type="Gene3D" id="3.10.50.10">
    <property type="match status" value="1"/>
</dbReference>
<dbReference type="EMBL" id="QGTQ01000013">
    <property type="protein sequence ID" value="PWV99733.1"/>
    <property type="molecule type" value="Genomic_DNA"/>
</dbReference>
<dbReference type="PANTHER" id="PTHR46066">
    <property type="entry name" value="CHITINASE DOMAIN-CONTAINING PROTEIN 1 FAMILY MEMBER"/>
    <property type="match status" value="1"/>
</dbReference>
<evidence type="ECO:0000259" key="2">
    <source>
        <dbReference type="PROSITE" id="PS51272"/>
    </source>
</evidence>
<feature type="domain" description="GH18" evidence="3">
    <location>
        <begin position="222"/>
        <end position="531"/>
    </location>
</feature>